<accession>A0A3S5CTR3</accession>
<reference evidence="1" key="1">
    <citation type="submission" date="2018-11" db="EMBL/GenBank/DDBJ databases">
        <authorList>
            <consortium name="Pathogen Informatics"/>
        </authorList>
    </citation>
    <scope>NUCLEOTIDE SEQUENCE</scope>
</reference>
<dbReference type="Proteomes" id="UP000784294">
    <property type="component" value="Unassembled WGS sequence"/>
</dbReference>
<dbReference type="EMBL" id="CAAALY010251631">
    <property type="protein sequence ID" value="VEL36196.1"/>
    <property type="molecule type" value="Genomic_DNA"/>
</dbReference>
<protein>
    <submittedName>
        <fullName evidence="1">Uncharacterized protein</fullName>
    </submittedName>
</protein>
<evidence type="ECO:0000313" key="1">
    <source>
        <dbReference type="EMBL" id="VEL36196.1"/>
    </source>
</evidence>
<comment type="caution">
    <text evidence="1">The sequence shown here is derived from an EMBL/GenBank/DDBJ whole genome shotgun (WGS) entry which is preliminary data.</text>
</comment>
<dbReference type="AlphaFoldDB" id="A0A3S5CTR3"/>
<name>A0A3S5CTR3_9PLAT</name>
<keyword evidence="2" id="KW-1185">Reference proteome</keyword>
<organism evidence="1 2">
    <name type="scientific">Protopolystoma xenopodis</name>
    <dbReference type="NCBI Taxonomy" id="117903"/>
    <lineage>
        <taxon>Eukaryota</taxon>
        <taxon>Metazoa</taxon>
        <taxon>Spiralia</taxon>
        <taxon>Lophotrochozoa</taxon>
        <taxon>Platyhelminthes</taxon>
        <taxon>Monogenea</taxon>
        <taxon>Polyopisthocotylea</taxon>
        <taxon>Polystomatidea</taxon>
        <taxon>Polystomatidae</taxon>
        <taxon>Protopolystoma</taxon>
    </lineage>
</organism>
<evidence type="ECO:0000313" key="2">
    <source>
        <dbReference type="Proteomes" id="UP000784294"/>
    </source>
</evidence>
<gene>
    <name evidence="1" type="ORF">PXEA_LOCUS29636</name>
</gene>
<sequence>MTAKFGVRDWYIMGEMPHSTEQIFTMTRGDKRGCQGSNSLEHAQPGNKAPRQAVAAMGGKSTPLGGVHLRMPVGKRVEKRQGANTVRVKEHFCGVEQNSHVGARRTEGESEPGLWCVNIIVPAAFGLSCFNAHSFMACVKLKS</sequence>
<proteinExistence type="predicted"/>